<dbReference type="EMBL" id="PSNX01000003">
    <property type="protein sequence ID" value="PPE67528.1"/>
    <property type="molecule type" value="Genomic_DNA"/>
</dbReference>
<dbReference type="InterPro" id="IPR024370">
    <property type="entry name" value="PBP_domain"/>
</dbReference>
<accession>A0A2S5SY27</accession>
<feature type="signal peptide" evidence="2">
    <location>
        <begin position="1"/>
        <end position="29"/>
    </location>
</feature>
<keyword evidence="5" id="KW-1185">Reference proteome</keyword>
<evidence type="ECO:0000313" key="5">
    <source>
        <dbReference type="Proteomes" id="UP000238605"/>
    </source>
</evidence>
<evidence type="ECO:0000259" key="3">
    <source>
        <dbReference type="Pfam" id="PF12849"/>
    </source>
</evidence>
<feature type="region of interest" description="Disordered" evidence="1">
    <location>
        <begin position="124"/>
        <end position="145"/>
    </location>
</feature>
<evidence type="ECO:0000313" key="4">
    <source>
        <dbReference type="EMBL" id="PPE67528.1"/>
    </source>
</evidence>
<dbReference type="OrthoDB" id="9150466at2"/>
<dbReference type="RefSeq" id="WP_104301599.1">
    <property type="nucleotide sequence ID" value="NZ_PSNX01000003.1"/>
</dbReference>
<dbReference type="Proteomes" id="UP000238605">
    <property type="component" value="Unassembled WGS sequence"/>
</dbReference>
<dbReference type="PROSITE" id="PS51318">
    <property type="entry name" value="TAT"/>
    <property type="match status" value="1"/>
</dbReference>
<gene>
    <name evidence="4" type="ORF">C1704_05085</name>
</gene>
<comment type="caution">
    <text evidence="4">The sequence shown here is derived from an EMBL/GenBank/DDBJ whole genome shotgun (WGS) entry which is preliminary data.</text>
</comment>
<dbReference type="InterPro" id="IPR052738">
    <property type="entry name" value="ABC-Tungstate_binding"/>
</dbReference>
<reference evidence="4 5" key="1">
    <citation type="submission" date="2018-02" db="EMBL/GenBank/DDBJ databases">
        <title>Reclassifiation of [Polyangium] brachysporum DSM 7029 as Guopingzhaonella breviflexa gen. nov., sp. nov., a member of the family Comamonadaceae.</title>
        <authorList>
            <person name="Tang B."/>
        </authorList>
    </citation>
    <scope>NUCLEOTIDE SEQUENCE [LARGE SCALE GENOMIC DNA]</scope>
    <source>
        <strain evidence="4 5">BCRC 80649</strain>
    </source>
</reference>
<protein>
    <recommendedName>
        <fullName evidence="3">PBP domain-containing protein</fullName>
    </recommendedName>
</protein>
<organism evidence="4 5">
    <name type="scientific">Caldimonas caldifontis</name>
    <dbReference type="NCBI Taxonomy" id="1452508"/>
    <lineage>
        <taxon>Bacteria</taxon>
        <taxon>Pseudomonadati</taxon>
        <taxon>Pseudomonadota</taxon>
        <taxon>Betaproteobacteria</taxon>
        <taxon>Burkholderiales</taxon>
        <taxon>Sphaerotilaceae</taxon>
        <taxon>Caldimonas</taxon>
    </lineage>
</organism>
<dbReference type="AlphaFoldDB" id="A0A2S5SY27"/>
<keyword evidence="2" id="KW-0732">Signal</keyword>
<dbReference type="InterPro" id="IPR006311">
    <property type="entry name" value="TAT_signal"/>
</dbReference>
<dbReference type="Gene3D" id="3.40.190.10">
    <property type="entry name" value="Periplasmic binding protein-like II"/>
    <property type="match status" value="2"/>
</dbReference>
<dbReference type="PANTHER" id="PTHR37945:SF1">
    <property type="entry name" value="EXTRACELLULAR TUNGSTATE BINDING PROTEIN"/>
    <property type="match status" value="1"/>
</dbReference>
<evidence type="ECO:0000256" key="1">
    <source>
        <dbReference type="SAM" id="MobiDB-lite"/>
    </source>
</evidence>
<proteinExistence type="predicted"/>
<feature type="chain" id="PRO_5015647250" description="PBP domain-containing protein" evidence="2">
    <location>
        <begin position="30"/>
        <end position="292"/>
    </location>
</feature>
<evidence type="ECO:0000256" key="2">
    <source>
        <dbReference type="SAM" id="SignalP"/>
    </source>
</evidence>
<dbReference type="PANTHER" id="PTHR37945">
    <property type="entry name" value="EXTRACELLULAR TUNGSTATE BINDING PROTEIN"/>
    <property type="match status" value="1"/>
</dbReference>
<dbReference type="SUPFAM" id="SSF53850">
    <property type="entry name" value="Periplasmic binding protein-like II"/>
    <property type="match status" value="1"/>
</dbReference>
<dbReference type="Pfam" id="PF12849">
    <property type="entry name" value="PBP_like_2"/>
    <property type="match status" value="1"/>
</dbReference>
<feature type="domain" description="PBP" evidence="3">
    <location>
        <begin position="35"/>
        <end position="271"/>
    </location>
</feature>
<name>A0A2S5SY27_9BURK</name>
<sequence length="292" mass="30864">MSIHRLPRRRLLQAAAATSLTAWLGPALAQQRRPQTQALLVGVATSLHDSGFALHIRRAIARDTGLAVDSTPGASERMLSLLEQGEVDVAITHVPQAEEALFKQGLVHDRRFVAANRFVLAGPLERPPAPAKGRKPPPPKDPLGLMGGSDAAQALAQIAQAGAQGQAVFVAPADRSGARAKELALWQAAGTSPSGGWYQRAAGSMAETLAQANELGAYVLVDRGVWLASRQRDRLGVVVEGDARLADVYHAMRSFRVNHPAGKLFLDWLTGPTGRRAIASAPGGYSAVAPRA</sequence>